<sequence length="678" mass="68689">MIFDTKTAVLGLALAQWVSAQAVAPSPIFENVTSSDPSSVVVTTPAEAVLEPPVTTAQESSSAIAELSSAIEAIISSSAIVSELPTDLAASSSLFESSASVPTDLAVSSSLLESASSALALETSSAIEDANRAVNTTAVVDQATSSVIDTALAGVTETSSAIVESSSAIVESVSSALALNQTVTEASSAVAETASSALALNTTVTAIAETASSSLALNATITASSALETLSADRNLIPPFANATITQAVTEVQVSTVLQVSTVTQDLGNNITVTSVVTNQVPVTVTAPPATETVQVVSTQIIQQPTVIIVQQITFFVFQSALGAICPAVQPAPAAQVGQGGFIVGGQTFPQFQQACLAACNIQLNQCQTIVGPGIQLTQCQSQFIACQGAAATATVTVAVPTTITQTVILPPNAAQTDAPAVTSHIVEGGGQVIATTTLASDAVATIGSSGVHIITVTATPAPPAAPAPSAPPAVQEPPVQQAPPQHVTSIVTVTIDNPAQPGVPLVSTATLTLQHPVPTQAVEAQPQQPQQPPQMHTSVVTVTIGQQVGVITMTVPAAQPTHANNGGNQGNNGNSGNNGNQGNSGNGNQSACEVCQPPPAPVTVTETVSFCPPQAAATQFVTETVSAPMAVAEETQTAEAPPPPPPAEEPRKKGKHHKLESYFDRRRMKRGLPHHRH</sequence>
<organism evidence="3 4">
    <name type="scientific">Plectosphaerella plurivora</name>
    <dbReference type="NCBI Taxonomy" id="936078"/>
    <lineage>
        <taxon>Eukaryota</taxon>
        <taxon>Fungi</taxon>
        <taxon>Dikarya</taxon>
        <taxon>Ascomycota</taxon>
        <taxon>Pezizomycotina</taxon>
        <taxon>Sordariomycetes</taxon>
        <taxon>Hypocreomycetidae</taxon>
        <taxon>Glomerellales</taxon>
        <taxon>Plectosphaerellaceae</taxon>
        <taxon>Plectosphaerella</taxon>
    </lineage>
</organism>
<name>A0A9P8VG47_9PEZI</name>
<feature type="region of interest" description="Disordered" evidence="1">
    <location>
        <begin position="463"/>
        <end position="485"/>
    </location>
</feature>
<evidence type="ECO:0000256" key="2">
    <source>
        <dbReference type="SAM" id="SignalP"/>
    </source>
</evidence>
<protein>
    <submittedName>
        <fullName evidence="3">Uncharacterized protein</fullName>
    </submittedName>
</protein>
<evidence type="ECO:0000313" key="4">
    <source>
        <dbReference type="Proteomes" id="UP000770015"/>
    </source>
</evidence>
<feature type="chain" id="PRO_5040223042" evidence="2">
    <location>
        <begin position="21"/>
        <end position="678"/>
    </location>
</feature>
<comment type="caution">
    <text evidence="3">The sequence shown here is derived from an EMBL/GenBank/DDBJ whole genome shotgun (WGS) entry which is preliminary data.</text>
</comment>
<accession>A0A9P8VG47</accession>
<feature type="region of interest" description="Disordered" evidence="1">
    <location>
        <begin position="559"/>
        <end position="593"/>
    </location>
</feature>
<dbReference type="EMBL" id="JAGSXJ010000006">
    <property type="protein sequence ID" value="KAH6690603.1"/>
    <property type="molecule type" value="Genomic_DNA"/>
</dbReference>
<reference evidence="3" key="1">
    <citation type="journal article" date="2021" name="Nat. Commun.">
        <title>Genetic determinants of endophytism in the Arabidopsis root mycobiome.</title>
        <authorList>
            <person name="Mesny F."/>
            <person name="Miyauchi S."/>
            <person name="Thiergart T."/>
            <person name="Pickel B."/>
            <person name="Atanasova L."/>
            <person name="Karlsson M."/>
            <person name="Huettel B."/>
            <person name="Barry K.W."/>
            <person name="Haridas S."/>
            <person name="Chen C."/>
            <person name="Bauer D."/>
            <person name="Andreopoulos W."/>
            <person name="Pangilinan J."/>
            <person name="LaButti K."/>
            <person name="Riley R."/>
            <person name="Lipzen A."/>
            <person name="Clum A."/>
            <person name="Drula E."/>
            <person name="Henrissat B."/>
            <person name="Kohler A."/>
            <person name="Grigoriev I.V."/>
            <person name="Martin F.M."/>
            <person name="Hacquard S."/>
        </authorList>
    </citation>
    <scope>NUCLEOTIDE SEQUENCE</scope>
    <source>
        <strain evidence="3">MPI-SDFR-AT-0117</strain>
    </source>
</reference>
<evidence type="ECO:0000256" key="1">
    <source>
        <dbReference type="SAM" id="MobiDB-lite"/>
    </source>
</evidence>
<evidence type="ECO:0000313" key="3">
    <source>
        <dbReference type="EMBL" id="KAH6690603.1"/>
    </source>
</evidence>
<keyword evidence="4" id="KW-1185">Reference proteome</keyword>
<dbReference type="AlphaFoldDB" id="A0A9P8VG47"/>
<dbReference type="OrthoDB" id="4850324at2759"/>
<dbReference type="Proteomes" id="UP000770015">
    <property type="component" value="Unassembled WGS sequence"/>
</dbReference>
<feature type="region of interest" description="Disordered" evidence="1">
    <location>
        <begin position="634"/>
        <end position="678"/>
    </location>
</feature>
<feature type="signal peptide" evidence="2">
    <location>
        <begin position="1"/>
        <end position="20"/>
    </location>
</feature>
<feature type="compositionally biased region" description="Basic residues" evidence="1">
    <location>
        <begin position="667"/>
        <end position="678"/>
    </location>
</feature>
<gene>
    <name evidence="3" type="ORF">F5X68DRAFT_274505</name>
</gene>
<feature type="compositionally biased region" description="Low complexity" evidence="1">
    <location>
        <begin position="572"/>
        <end position="591"/>
    </location>
</feature>
<keyword evidence="2" id="KW-0732">Signal</keyword>
<proteinExistence type="predicted"/>
<feature type="compositionally biased region" description="Pro residues" evidence="1">
    <location>
        <begin position="463"/>
        <end position="476"/>
    </location>
</feature>